<dbReference type="Proteomes" id="UP000284605">
    <property type="component" value="Unassembled WGS sequence"/>
</dbReference>
<organism evidence="3 4">
    <name type="scientific">Oleomonas cavernae</name>
    <dbReference type="NCBI Taxonomy" id="2320859"/>
    <lineage>
        <taxon>Bacteria</taxon>
        <taxon>Pseudomonadati</taxon>
        <taxon>Pseudomonadota</taxon>
        <taxon>Alphaproteobacteria</taxon>
        <taxon>Acetobacterales</taxon>
        <taxon>Acetobacteraceae</taxon>
        <taxon>Oleomonas</taxon>
    </lineage>
</organism>
<sequence length="268" mass="29107">MTETLFVTGSGTDIGKTLVTAALAHQARQSGRKVAVLKPVASGYSWDTAAQSDAGVILQALGEEITPENIERVSPWRYRQPVSPDFAARQEGWSVSAAQIAAFCRGGERDADTVIVEGVGGIMAPINERQTFLDVLPDLPYPALVVVGTYLGALSHAFTCVETIRGRGHRVAGIVVSESETGGQPVAEIAKSLATFLPDLPVVMLPRLNGPAHGPPPRCSHNFLWKSHHLVWRKMPLTRYSVFVAAETAFWREDKAHVLDRRAHREPS</sequence>
<dbReference type="AlphaFoldDB" id="A0A418WTE5"/>
<feature type="binding site" evidence="2">
    <location>
        <begin position="13"/>
        <end position="18"/>
    </location>
    <ligand>
        <name>ATP</name>
        <dbReference type="ChEBI" id="CHEBI:30616"/>
    </ligand>
</feature>
<proteinExistence type="inferred from homology"/>
<dbReference type="Gene3D" id="3.40.50.300">
    <property type="entry name" value="P-loop containing nucleotide triphosphate hydrolases"/>
    <property type="match status" value="1"/>
</dbReference>
<keyword evidence="1 2" id="KW-0093">Biotin biosynthesis</keyword>
<dbReference type="InterPro" id="IPR027417">
    <property type="entry name" value="P-loop_NTPase"/>
</dbReference>
<comment type="caution">
    <text evidence="3">The sequence shown here is derived from an EMBL/GenBank/DDBJ whole genome shotgun (WGS) entry which is preliminary data.</text>
</comment>
<dbReference type="CDD" id="cd03109">
    <property type="entry name" value="DTBS"/>
    <property type="match status" value="1"/>
</dbReference>
<keyword evidence="2" id="KW-0963">Cytoplasm</keyword>
<dbReference type="RefSeq" id="WP_119775709.1">
    <property type="nucleotide sequence ID" value="NZ_QYUK01000008.1"/>
</dbReference>
<dbReference type="HAMAP" id="MF_00336">
    <property type="entry name" value="BioD"/>
    <property type="match status" value="1"/>
</dbReference>
<keyword evidence="2 3" id="KW-0436">Ligase</keyword>
<comment type="subcellular location">
    <subcellularLocation>
        <location evidence="2">Cytoplasm</location>
    </subcellularLocation>
</comment>
<feature type="active site" evidence="2">
    <location>
        <position position="38"/>
    </location>
</feature>
<dbReference type="OrthoDB" id="9802097at2"/>
<feature type="binding site" evidence="2">
    <location>
        <begin position="177"/>
        <end position="178"/>
    </location>
    <ligand>
        <name>ATP</name>
        <dbReference type="ChEBI" id="CHEBI:30616"/>
    </ligand>
</feature>
<keyword evidence="2" id="KW-0067">ATP-binding</keyword>
<feature type="binding site" evidence="2">
    <location>
        <position position="53"/>
    </location>
    <ligand>
        <name>Mg(2+)</name>
        <dbReference type="ChEBI" id="CHEBI:18420"/>
    </ligand>
</feature>
<keyword evidence="2" id="KW-0479">Metal-binding</keyword>
<feature type="binding site" evidence="2">
    <location>
        <position position="42"/>
    </location>
    <ligand>
        <name>substrate</name>
    </ligand>
</feature>
<evidence type="ECO:0000256" key="2">
    <source>
        <dbReference type="HAMAP-Rule" id="MF_00336"/>
    </source>
</evidence>
<dbReference type="GO" id="GO:0005829">
    <property type="term" value="C:cytosol"/>
    <property type="evidence" value="ECO:0007669"/>
    <property type="project" value="TreeGrafter"/>
</dbReference>
<keyword evidence="4" id="KW-1185">Reference proteome</keyword>
<dbReference type="GO" id="GO:0005524">
    <property type="term" value="F:ATP binding"/>
    <property type="evidence" value="ECO:0007669"/>
    <property type="project" value="UniProtKB-UniRule"/>
</dbReference>
<comment type="similarity">
    <text evidence="2">Belongs to the dethiobiotin synthetase family.</text>
</comment>
<keyword evidence="2" id="KW-0460">Magnesium</keyword>
<dbReference type="GO" id="GO:0009102">
    <property type="term" value="P:biotin biosynthetic process"/>
    <property type="evidence" value="ECO:0007669"/>
    <property type="project" value="UniProtKB-UniRule"/>
</dbReference>
<gene>
    <name evidence="2 3" type="primary">bioD</name>
    <name evidence="3" type="ORF">D3874_01515</name>
</gene>
<dbReference type="UniPathway" id="UPA00078">
    <property type="reaction ID" value="UER00161"/>
</dbReference>
<feature type="binding site" evidence="2">
    <location>
        <begin position="206"/>
        <end position="208"/>
    </location>
    <ligand>
        <name>ATP</name>
        <dbReference type="ChEBI" id="CHEBI:30616"/>
    </ligand>
</feature>
<evidence type="ECO:0000313" key="4">
    <source>
        <dbReference type="Proteomes" id="UP000284605"/>
    </source>
</evidence>
<dbReference type="InterPro" id="IPR004472">
    <property type="entry name" value="DTB_synth_BioD"/>
</dbReference>
<accession>A0A418WTE5</accession>
<comment type="cofactor">
    <cofactor evidence="2">
        <name>Mg(2+)</name>
        <dbReference type="ChEBI" id="CHEBI:18420"/>
    </cofactor>
</comment>
<feature type="binding site" evidence="2">
    <location>
        <position position="17"/>
    </location>
    <ligand>
        <name>Mg(2+)</name>
        <dbReference type="ChEBI" id="CHEBI:18420"/>
    </ligand>
</feature>
<name>A0A418WTE5_9PROT</name>
<dbReference type="GO" id="GO:0004141">
    <property type="term" value="F:dethiobiotin synthase activity"/>
    <property type="evidence" value="ECO:0007669"/>
    <property type="project" value="UniProtKB-UniRule"/>
</dbReference>
<comment type="caution">
    <text evidence="2">Lacks conserved residue(s) required for the propagation of feature annotation.</text>
</comment>
<dbReference type="SUPFAM" id="SSF52540">
    <property type="entry name" value="P-loop containing nucleoside triphosphate hydrolases"/>
    <property type="match status" value="1"/>
</dbReference>
<feature type="binding site" evidence="2">
    <location>
        <position position="53"/>
    </location>
    <ligand>
        <name>ATP</name>
        <dbReference type="ChEBI" id="CHEBI:30616"/>
    </ligand>
</feature>
<feature type="binding site" evidence="2">
    <location>
        <begin position="117"/>
        <end position="120"/>
    </location>
    <ligand>
        <name>ATP</name>
        <dbReference type="ChEBI" id="CHEBI:30616"/>
    </ligand>
</feature>
<comment type="function">
    <text evidence="2">Catalyzes a mechanistically unusual reaction, the ATP-dependent insertion of CO2 between the N7 and N8 nitrogen atoms of 7,8-diaminopelargonic acid (DAPA, also called 7,8-diammoniononanoate) to form a ureido ring.</text>
</comment>
<dbReference type="PANTHER" id="PTHR43210">
    <property type="entry name" value="DETHIOBIOTIN SYNTHETASE"/>
    <property type="match status" value="1"/>
</dbReference>
<dbReference type="EC" id="6.3.3.3" evidence="2"/>
<comment type="subunit">
    <text evidence="2">Homodimer.</text>
</comment>
<dbReference type="GO" id="GO:0000287">
    <property type="term" value="F:magnesium ion binding"/>
    <property type="evidence" value="ECO:0007669"/>
    <property type="project" value="UniProtKB-UniRule"/>
</dbReference>
<comment type="pathway">
    <text evidence="2">Cofactor biosynthesis; biotin biosynthesis; biotin from 7,8-diaminononanoate: step 1/2.</text>
</comment>
<dbReference type="PANTHER" id="PTHR43210:SF5">
    <property type="entry name" value="DETHIOBIOTIN SYNTHETASE"/>
    <property type="match status" value="1"/>
</dbReference>
<reference evidence="3 4" key="1">
    <citation type="submission" date="2018-09" db="EMBL/GenBank/DDBJ databases">
        <authorList>
            <person name="Zhu H."/>
        </authorList>
    </citation>
    <scope>NUCLEOTIDE SEQUENCE [LARGE SCALE GENOMIC DNA]</scope>
    <source>
        <strain evidence="3 4">K1W22B-8</strain>
    </source>
</reference>
<comment type="catalytic activity">
    <reaction evidence="2">
        <text>(7R,8S)-7,8-diammoniononanoate + CO2 + ATP = (4R,5S)-dethiobiotin + ADP + phosphate + 3 H(+)</text>
        <dbReference type="Rhea" id="RHEA:15805"/>
        <dbReference type="ChEBI" id="CHEBI:15378"/>
        <dbReference type="ChEBI" id="CHEBI:16526"/>
        <dbReference type="ChEBI" id="CHEBI:30616"/>
        <dbReference type="ChEBI" id="CHEBI:43474"/>
        <dbReference type="ChEBI" id="CHEBI:149469"/>
        <dbReference type="ChEBI" id="CHEBI:149473"/>
        <dbReference type="ChEBI" id="CHEBI:456216"/>
        <dbReference type="EC" id="6.3.3.3"/>
    </reaction>
</comment>
<dbReference type="Pfam" id="PF13500">
    <property type="entry name" value="AAA_26"/>
    <property type="match status" value="1"/>
</dbReference>
<keyword evidence="2" id="KW-0547">Nucleotide-binding</keyword>
<evidence type="ECO:0000313" key="3">
    <source>
        <dbReference type="EMBL" id="RJF94542.1"/>
    </source>
</evidence>
<feature type="binding site" evidence="2">
    <location>
        <position position="117"/>
    </location>
    <ligand>
        <name>Mg(2+)</name>
        <dbReference type="ChEBI" id="CHEBI:18420"/>
    </ligand>
</feature>
<protein>
    <recommendedName>
        <fullName evidence="2">ATP-dependent dethiobiotin synthetase BioD</fullName>
        <ecNumber evidence="2">6.3.3.3</ecNumber>
    </recommendedName>
    <alternativeName>
        <fullName evidence="2">DTB synthetase</fullName>
        <shortName evidence="2">DTBS</shortName>
    </alternativeName>
    <alternativeName>
        <fullName evidence="2">Dethiobiotin synthase</fullName>
    </alternativeName>
</protein>
<dbReference type="EMBL" id="QYUK01000008">
    <property type="protein sequence ID" value="RJF94542.1"/>
    <property type="molecule type" value="Genomic_DNA"/>
</dbReference>
<dbReference type="NCBIfam" id="TIGR00347">
    <property type="entry name" value="bioD"/>
    <property type="match status" value="1"/>
</dbReference>
<evidence type="ECO:0000256" key="1">
    <source>
        <dbReference type="ARBA" id="ARBA00022756"/>
    </source>
</evidence>